<accession>U9T3L2</accession>
<dbReference type="VEuPathDB" id="FungiDB:RhiirFUN_010297"/>
<dbReference type="HOGENOM" id="CLU_065500_0_0_1"/>
<protein>
    <submittedName>
        <fullName evidence="1">Uncharacterized protein</fullName>
    </submittedName>
</protein>
<sequence>MWVSDVKKFKPLLANIKHSQHYDFVKFIYKSLIKIFNENEANLHTLDITHNCTYLDTIVSELALNSNFIYNIRNLYLKFYSFIVSNEIFEQLNILESIHILYCYSLDSNFFQQIINLTEPFKLKSLFIDEEPLTDQLQLLLQKFGNYLENFGLELVDGSSLLQLVKKVELSLNYISIDADDNVNLSSVVLQNLGQILEKFTNHFINKLLIKDTKKEELENKNNLSYIKEYIMKKKRIKFLALIEIIVDLFSLKDEVNEFRLYDIIVQNYCDLSIETDEFIYEMY</sequence>
<proteinExistence type="predicted"/>
<name>U9T3L2_RHIID</name>
<evidence type="ECO:0000313" key="1">
    <source>
        <dbReference type="EMBL" id="ESA02730.1"/>
    </source>
</evidence>
<organism evidence="1">
    <name type="scientific">Rhizophagus irregularis (strain DAOM 181602 / DAOM 197198 / MUCL 43194)</name>
    <name type="common">Arbuscular mycorrhizal fungus</name>
    <name type="synonym">Glomus intraradices</name>
    <dbReference type="NCBI Taxonomy" id="747089"/>
    <lineage>
        <taxon>Eukaryota</taxon>
        <taxon>Fungi</taxon>
        <taxon>Fungi incertae sedis</taxon>
        <taxon>Mucoromycota</taxon>
        <taxon>Glomeromycotina</taxon>
        <taxon>Glomeromycetes</taxon>
        <taxon>Glomerales</taxon>
        <taxon>Glomeraceae</taxon>
        <taxon>Rhizophagus</taxon>
    </lineage>
</organism>
<dbReference type="EMBL" id="KI295517">
    <property type="protein sequence ID" value="ESA02730.1"/>
    <property type="molecule type" value="Genomic_DNA"/>
</dbReference>
<gene>
    <name evidence="1" type="ORF">GLOINDRAFT_6244</name>
</gene>
<reference evidence="1" key="1">
    <citation type="submission" date="2013-07" db="EMBL/GenBank/DDBJ databases">
        <title>The genome of an arbuscular mycorrhizal fungus provides insights into the evolution of the oldest plant symbiosis.</title>
        <authorList>
            <consortium name="DOE Joint Genome Institute"/>
            <person name="Tisserant E."/>
            <person name="Malbreil M."/>
            <person name="Kuo A."/>
            <person name="Kohler A."/>
            <person name="Symeonidi A."/>
            <person name="Balestrini R."/>
            <person name="Charron P."/>
            <person name="Duensing N."/>
            <person name="Frei-dit-Frey N."/>
            <person name="Gianinazzi-Pearson V."/>
            <person name="Gilbert B."/>
            <person name="Handa Y."/>
            <person name="Hijri M."/>
            <person name="Kaul R."/>
            <person name="Kawaguchi M."/>
            <person name="Krajinski F."/>
            <person name="Lammers P."/>
            <person name="Lapierre D."/>
            <person name="Masclaux F.G."/>
            <person name="Murat C."/>
            <person name="Morin E."/>
            <person name="Ndikumana S."/>
            <person name="Pagni M."/>
            <person name="Petitpierre D."/>
            <person name="Requena N."/>
            <person name="Rosikiewicz P."/>
            <person name="Riley R."/>
            <person name="Saito K."/>
            <person name="San Clemente H."/>
            <person name="Shapiro H."/>
            <person name="van Tuinen D."/>
            <person name="Becard G."/>
            <person name="Bonfante P."/>
            <person name="Paszkowski U."/>
            <person name="Shachar-Hill Y."/>
            <person name="Young J.P."/>
            <person name="Sanders I.R."/>
            <person name="Henrissat B."/>
            <person name="Rensing S.A."/>
            <person name="Grigoriev I.V."/>
            <person name="Corradi N."/>
            <person name="Roux C."/>
            <person name="Martin F."/>
        </authorList>
    </citation>
    <scope>NUCLEOTIDE SEQUENCE</scope>
    <source>
        <strain evidence="1">DAOM 197198</strain>
    </source>
</reference>
<dbReference type="AlphaFoldDB" id="U9T3L2"/>